<reference evidence="9 10" key="1">
    <citation type="submission" date="2018-07" db="EMBL/GenBank/DDBJ databases">
        <authorList>
            <person name="Peeters C."/>
        </authorList>
    </citation>
    <scope>NUCLEOTIDE SEQUENCE [LARGE SCALE GENOMIC DNA]</scope>
    <source>
        <strain evidence="9 10">LMG 3411</strain>
    </source>
</reference>
<evidence type="ECO:0000256" key="3">
    <source>
        <dbReference type="ARBA" id="ARBA00022475"/>
    </source>
</evidence>
<dbReference type="PANTHER" id="PTHR33567:SF3">
    <property type="entry name" value="CHROMATE ION TRANSPORTER (EUROFUNG)"/>
    <property type="match status" value="1"/>
</dbReference>
<keyword evidence="4 8" id="KW-0812">Transmembrane</keyword>
<dbReference type="GO" id="GO:0015109">
    <property type="term" value="F:chromate transmembrane transporter activity"/>
    <property type="evidence" value="ECO:0007669"/>
    <property type="project" value="InterPro"/>
</dbReference>
<protein>
    <submittedName>
        <fullName evidence="9">Putative chromate transport protein</fullName>
    </submittedName>
</protein>
<comment type="similarity">
    <text evidence="2">Belongs to the chromate ion transporter (CHR) (TC 2.A.51) family.</text>
</comment>
<feature type="transmembrane region" description="Helical" evidence="8">
    <location>
        <begin position="176"/>
        <end position="207"/>
    </location>
</feature>
<keyword evidence="10" id="KW-1185">Reference proteome</keyword>
<feature type="transmembrane region" description="Helical" evidence="8">
    <location>
        <begin position="298"/>
        <end position="317"/>
    </location>
</feature>
<feature type="transmembrane region" description="Helical" evidence="8">
    <location>
        <begin position="112"/>
        <end position="138"/>
    </location>
</feature>
<dbReference type="PANTHER" id="PTHR33567">
    <property type="entry name" value="CHROMATE ION TRANSPORTER (EUROFUNG)"/>
    <property type="match status" value="1"/>
</dbReference>
<feature type="transmembrane region" description="Helical" evidence="8">
    <location>
        <begin position="227"/>
        <end position="248"/>
    </location>
</feature>
<feature type="transmembrane region" description="Helical" evidence="8">
    <location>
        <begin position="362"/>
        <end position="380"/>
    </location>
</feature>
<dbReference type="NCBIfam" id="TIGR00937">
    <property type="entry name" value="2A51"/>
    <property type="match status" value="1"/>
</dbReference>
<evidence type="ECO:0000256" key="8">
    <source>
        <dbReference type="SAM" id="Phobius"/>
    </source>
</evidence>
<feature type="transmembrane region" description="Helical" evidence="8">
    <location>
        <begin position="411"/>
        <end position="427"/>
    </location>
</feature>
<accession>A0A446CG94</accession>
<keyword evidence="6 8" id="KW-0472">Membrane</keyword>
<evidence type="ECO:0000256" key="7">
    <source>
        <dbReference type="SAM" id="MobiDB-lite"/>
    </source>
</evidence>
<evidence type="ECO:0000256" key="2">
    <source>
        <dbReference type="ARBA" id="ARBA00005262"/>
    </source>
</evidence>
<dbReference type="Proteomes" id="UP000289184">
    <property type="component" value="Unassembled WGS sequence"/>
</dbReference>
<dbReference type="InterPro" id="IPR003370">
    <property type="entry name" value="Chromate_transpt"/>
</dbReference>
<dbReference type="Pfam" id="PF02417">
    <property type="entry name" value="Chromate_transp"/>
    <property type="match status" value="2"/>
</dbReference>
<evidence type="ECO:0000256" key="1">
    <source>
        <dbReference type="ARBA" id="ARBA00004651"/>
    </source>
</evidence>
<sequence>MPRLLMKPSPMPLPPPHDEHVASQSAASTRVESGPGSCLEVFLVFLRLGLTSFGGPVAHLAYFRNEFVERRRWLDDYAYSDLVALCQFLPGPASSQVGMAIGLKRAGWAGMLTAWIAFTLPSAFALVLFAAGLAQFGWLSGSGAIHGLKVAAVAIIAQAVWGMGRSLCPDRPRAGLAIAAALITVALPTALGQLGAILLGAVIGAAALQVPARPSLAAEQQSVSRRAGYLALALFVLLLAVLPAWAALSGQPLAAQLAGFYRAGALVFGGGHVVLPLLESASVAGGMVSNGDFLAGYGAAQAMPGPLFSFAAFLGAMSSGPLSGWMGALALLIAIFLPGALLVAAALPFWESLRLRPAVRNMIAGVNASVVGILLSALYDPVWVSGILGRADFALALLLFALLVYARWSPVWVVLAAAAGGWALGLLA</sequence>
<keyword evidence="5 8" id="KW-1133">Transmembrane helix</keyword>
<evidence type="ECO:0000256" key="5">
    <source>
        <dbReference type="ARBA" id="ARBA00022989"/>
    </source>
</evidence>
<feature type="transmembrane region" description="Helical" evidence="8">
    <location>
        <begin position="329"/>
        <end position="350"/>
    </location>
</feature>
<feature type="transmembrane region" description="Helical" evidence="8">
    <location>
        <begin position="260"/>
        <end position="278"/>
    </location>
</feature>
<dbReference type="PIRSF" id="PIRSF004810">
    <property type="entry name" value="ChrA"/>
    <property type="match status" value="1"/>
</dbReference>
<feature type="transmembrane region" description="Helical" evidence="8">
    <location>
        <begin position="144"/>
        <end position="164"/>
    </location>
</feature>
<dbReference type="EMBL" id="UFQB01000010">
    <property type="protein sequence ID" value="SSW66845.1"/>
    <property type="molecule type" value="Genomic_DNA"/>
</dbReference>
<feature type="region of interest" description="Disordered" evidence="7">
    <location>
        <begin position="1"/>
        <end position="32"/>
    </location>
</feature>
<dbReference type="GO" id="GO:0005886">
    <property type="term" value="C:plasma membrane"/>
    <property type="evidence" value="ECO:0007669"/>
    <property type="project" value="UniProtKB-SubCell"/>
</dbReference>
<dbReference type="AlphaFoldDB" id="A0A446CG94"/>
<keyword evidence="3" id="KW-1003">Cell membrane</keyword>
<evidence type="ECO:0000313" key="9">
    <source>
        <dbReference type="EMBL" id="SSW66845.1"/>
    </source>
</evidence>
<comment type="subcellular location">
    <subcellularLocation>
        <location evidence="1">Cell membrane</location>
        <topology evidence="1">Multi-pass membrane protein</topology>
    </subcellularLocation>
</comment>
<proteinExistence type="inferred from homology"/>
<name>A0A446CG94_9BURK</name>
<gene>
    <name evidence="9" type="primary">srpC_2</name>
    <name evidence="9" type="ORF">AGI3411_02755</name>
</gene>
<dbReference type="InterPro" id="IPR014047">
    <property type="entry name" value="Chr_Tranpt_l_chain"/>
</dbReference>
<organism evidence="9 10">
    <name type="scientific">Achromobacter agilis</name>
    <dbReference type="NCBI Taxonomy" id="1353888"/>
    <lineage>
        <taxon>Bacteria</taxon>
        <taxon>Pseudomonadati</taxon>
        <taxon>Pseudomonadota</taxon>
        <taxon>Betaproteobacteria</taxon>
        <taxon>Burkholderiales</taxon>
        <taxon>Alcaligenaceae</taxon>
        <taxon>Achromobacter</taxon>
    </lineage>
</organism>
<evidence type="ECO:0000256" key="4">
    <source>
        <dbReference type="ARBA" id="ARBA00022692"/>
    </source>
</evidence>
<evidence type="ECO:0000313" key="10">
    <source>
        <dbReference type="Proteomes" id="UP000289184"/>
    </source>
</evidence>
<evidence type="ECO:0000256" key="6">
    <source>
        <dbReference type="ARBA" id="ARBA00023136"/>
    </source>
</evidence>
<feature type="compositionally biased region" description="Polar residues" evidence="7">
    <location>
        <begin position="22"/>
        <end position="31"/>
    </location>
</feature>